<dbReference type="PROSITE" id="PS50928">
    <property type="entry name" value="ABC_TM1"/>
    <property type="match status" value="1"/>
</dbReference>
<name>A0A317CUZ8_9GAMM</name>
<dbReference type="RefSeq" id="WP_109836218.1">
    <property type="nucleotide sequence ID" value="NZ_QGKM01000005.1"/>
</dbReference>
<keyword evidence="2 5" id="KW-0812">Transmembrane</keyword>
<gene>
    <name evidence="7" type="ORF">DKW60_03215</name>
</gene>
<feature type="transmembrane region" description="Helical" evidence="5">
    <location>
        <begin position="38"/>
        <end position="60"/>
    </location>
</feature>
<feature type="transmembrane region" description="Helical" evidence="5">
    <location>
        <begin position="72"/>
        <end position="95"/>
    </location>
</feature>
<reference evidence="7 8" key="1">
    <citation type="submission" date="2018-05" db="EMBL/GenBank/DDBJ databases">
        <title>Leucothrix arctica sp. nov., isolated from Arctic seawater.</title>
        <authorList>
            <person name="Choi A."/>
            <person name="Baek K."/>
        </authorList>
    </citation>
    <scope>NUCLEOTIDE SEQUENCE [LARGE SCALE GENOMIC DNA]</scope>
    <source>
        <strain evidence="7 8">JCM 18388</strain>
    </source>
</reference>
<dbReference type="GO" id="GO:0055085">
    <property type="term" value="P:transmembrane transport"/>
    <property type="evidence" value="ECO:0007669"/>
    <property type="project" value="InterPro"/>
</dbReference>
<evidence type="ECO:0000256" key="4">
    <source>
        <dbReference type="ARBA" id="ARBA00023136"/>
    </source>
</evidence>
<dbReference type="EMBL" id="QGKM01000005">
    <property type="protein sequence ID" value="PWR00163.1"/>
    <property type="molecule type" value="Genomic_DNA"/>
</dbReference>
<evidence type="ECO:0000256" key="5">
    <source>
        <dbReference type="RuleBase" id="RU363032"/>
    </source>
</evidence>
<feature type="domain" description="ABC transmembrane type-1" evidence="6">
    <location>
        <begin position="36"/>
        <end position="265"/>
    </location>
</feature>
<evidence type="ECO:0000256" key="3">
    <source>
        <dbReference type="ARBA" id="ARBA00022989"/>
    </source>
</evidence>
<comment type="caution">
    <text evidence="7">The sequence shown here is derived from an EMBL/GenBank/DDBJ whole genome shotgun (WGS) entry which is preliminary data.</text>
</comment>
<dbReference type="GO" id="GO:0005886">
    <property type="term" value="C:plasma membrane"/>
    <property type="evidence" value="ECO:0007669"/>
    <property type="project" value="UniProtKB-SubCell"/>
</dbReference>
<evidence type="ECO:0000313" key="8">
    <source>
        <dbReference type="Proteomes" id="UP000245539"/>
    </source>
</evidence>
<organism evidence="7 8">
    <name type="scientific">Leucothrix pacifica</name>
    <dbReference type="NCBI Taxonomy" id="1247513"/>
    <lineage>
        <taxon>Bacteria</taxon>
        <taxon>Pseudomonadati</taxon>
        <taxon>Pseudomonadota</taxon>
        <taxon>Gammaproteobacteria</taxon>
        <taxon>Thiotrichales</taxon>
        <taxon>Thiotrichaceae</taxon>
        <taxon>Leucothrix</taxon>
    </lineage>
</organism>
<proteinExistence type="inferred from homology"/>
<dbReference type="PANTHER" id="PTHR30133:SF2">
    <property type="entry name" value="ARGININE ABC TRANSPORTER PERMEASE PROTEIN ARTQ"/>
    <property type="match status" value="1"/>
</dbReference>
<protein>
    <submittedName>
        <fullName evidence="7">ABC transporter permease</fullName>
    </submittedName>
</protein>
<dbReference type="AlphaFoldDB" id="A0A317CUZ8"/>
<feature type="transmembrane region" description="Helical" evidence="5">
    <location>
        <begin position="190"/>
        <end position="217"/>
    </location>
</feature>
<dbReference type="InterPro" id="IPR035906">
    <property type="entry name" value="MetI-like_sf"/>
</dbReference>
<keyword evidence="8" id="KW-1185">Reference proteome</keyword>
<dbReference type="CDD" id="cd06261">
    <property type="entry name" value="TM_PBP2"/>
    <property type="match status" value="1"/>
</dbReference>
<feature type="transmembrane region" description="Helical" evidence="5">
    <location>
        <begin position="135"/>
        <end position="155"/>
    </location>
</feature>
<keyword evidence="4 5" id="KW-0472">Membrane</keyword>
<dbReference type="SUPFAM" id="SSF161098">
    <property type="entry name" value="MetI-like"/>
    <property type="match status" value="1"/>
</dbReference>
<feature type="transmembrane region" description="Helical" evidence="5">
    <location>
        <begin position="246"/>
        <end position="265"/>
    </location>
</feature>
<evidence type="ECO:0000256" key="2">
    <source>
        <dbReference type="ARBA" id="ARBA00022692"/>
    </source>
</evidence>
<comment type="subcellular location">
    <subcellularLocation>
        <location evidence="1 5">Cell membrane</location>
        <topology evidence="1 5">Multi-pass membrane protein</topology>
    </subcellularLocation>
</comment>
<dbReference type="Proteomes" id="UP000245539">
    <property type="component" value="Unassembled WGS sequence"/>
</dbReference>
<evidence type="ECO:0000256" key="1">
    <source>
        <dbReference type="ARBA" id="ARBA00004651"/>
    </source>
</evidence>
<dbReference type="OrthoDB" id="9815029at2"/>
<accession>A0A317CUZ8</accession>
<dbReference type="PANTHER" id="PTHR30133">
    <property type="entry name" value="CATIONIC AMINO ACID TRANSPORTER, MEMBRANE COMPONENT"/>
    <property type="match status" value="1"/>
</dbReference>
<evidence type="ECO:0000313" key="7">
    <source>
        <dbReference type="EMBL" id="PWR00163.1"/>
    </source>
</evidence>
<keyword evidence="3 5" id="KW-1133">Transmembrane helix</keyword>
<sequence>MIDTIVNALVGLLGEDWRAGLEYITNGKHMAWYASFKFTLIAAVAGAFFAVIFGLLGAAAKQSKFAPLRWIGSFYVNIVRGVPDVLFFIFFPLAFEQTVEYFFSRARCTAEEIANNAGSWPPCDAAQWYLSGNDYLILACVSLGLVYGAFAANVIHGAMISVPKGQLEAAQAYGFTEKQVFWRFKVRQMWVYALPGLSNVWMLLLKATSLLSLLQIADIVLWADRLGAPNYLARAGLVHPDWRWKYYLALFIFYIIMAMISERVFRALQNRASRGMVTVN</sequence>
<comment type="similarity">
    <text evidence="5">Belongs to the binding-protein-dependent transport system permease family.</text>
</comment>
<evidence type="ECO:0000259" key="6">
    <source>
        <dbReference type="PROSITE" id="PS50928"/>
    </source>
</evidence>
<dbReference type="InterPro" id="IPR051613">
    <property type="entry name" value="ABC_transp_permease_HisMQ"/>
</dbReference>
<dbReference type="Pfam" id="PF00528">
    <property type="entry name" value="BPD_transp_1"/>
    <property type="match status" value="1"/>
</dbReference>
<dbReference type="InterPro" id="IPR000515">
    <property type="entry name" value="MetI-like"/>
</dbReference>
<keyword evidence="5" id="KW-0813">Transport</keyword>
<dbReference type="Gene3D" id="1.10.3720.10">
    <property type="entry name" value="MetI-like"/>
    <property type="match status" value="1"/>
</dbReference>